<dbReference type="RefSeq" id="WP_037977641.1">
    <property type="nucleotide sequence ID" value="NZ_JMKI01000045.1"/>
</dbReference>
<evidence type="ECO:0008006" key="3">
    <source>
        <dbReference type="Google" id="ProtNLM"/>
    </source>
</evidence>
<comment type="caution">
    <text evidence="1">The sequence shown here is derived from an EMBL/GenBank/DDBJ whole genome shotgun (WGS) entry which is preliminary data.</text>
</comment>
<gene>
    <name evidence="1" type="ORF">EH55_09055</name>
</gene>
<dbReference type="AlphaFoldDB" id="A0A073IPT4"/>
<keyword evidence="2" id="KW-1185">Reference proteome</keyword>
<proteinExistence type="predicted"/>
<sequence length="84" mass="8990">MITVKLYSALPFIYEKKKGFYNSETGVSLECGGGVTVRDICGILDIPINNVAFYSLHGKAQTDMDASVGDEEELCLFSPPPAGG</sequence>
<protein>
    <recommendedName>
        <fullName evidence="3">Ubiquitin Mut7-C domain-containing protein</fullName>
    </recommendedName>
</protein>
<name>A0A073IPT4_9BACT</name>
<dbReference type="EMBL" id="JMKI01000045">
    <property type="protein sequence ID" value="KEJ91545.1"/>
    <property type="molecule type" value="Genomic_DNA"/>
</dbReference>
<dbReference type="Proteomes" id="UP000027665">
    <property type="component" value="Unassembled WGS sequence"/>
</dbReference>
<evidence type="ECO:0000313" key="1">
    <source>
        <dbReference type="EMBL" id="KEJ91545.1"/>
    </source>
</evidence>
<dbReference type="GeneID" id="90984260"/>
<evidence type="ECO:0000313" key="2">
    <source>
        <dbReference type="Proteomes" id="UP000027665"/>
    </source>
</evidence>
<reference evidence="1 2" key="1">
    <citation type="submission" date="2014-04" db="EMBL/GenBank/DDBJ databases">
        <title>Draft Genome Sequence of Synergistes jonesii.</title>
        <authorList>
            <person name="Coil D.A."/>
            <person name="Eisen J.A."/>
            <person name="Holland-Moritz H.E."/>
        </authorList>
    </citation>
    <scope>NUCLEOTIDE SEQUENCE [LARGE SCALE GENOMIC DNA]</scope>
    <source>
        <strain evidence="1 2">78-1</strain>
    </source>
</reference>
<accession>A0A073IPT4</accession>
<dbReference type="STRING" id="2754.EH55_09055"/>
<organism evidence="1 2">
    <name type="scientific">Synergistes jonesii</name>
    <dbReference type="NCBI Taxonomy" id="2754"/>
    <lineage>
        <taxon>Bacteria</taxon>
        <taxon>Thermotogati</taxon>
        <taxon>Synergistota</taxon>
        <taxon>Synergistia</taxon>
        <taxon>Synergistales</taxon>
        <taxon>Synergistaceae</taxon>
        <taxon>Synergistes</taxon>
    </lineage>
</organism>